<reference evidence="2 3" key="1">
    <citation type="journal article" date="2018" name="PLoS ONE">
        <title>The draft genome of Kipferlia bialata reveals reductive genome evolution in fornicate parasites.</title>
        <authorList>
            <person name="Tanifuji G."/>
            <person name="Takabayashi S."/>
            <person name="Kume K."/>
            <person name="Takagi M."/>
            <person name="Nakayama T."/>
            <person name="Kamikawa R."/>
            <person name="Inagaki Y."/>
            <person name="Hashimoto T."/>
        </authorList>
    </citation>
    <scope>NUCLEOTIDE SEQUENCE [LARGE SCALE GENOMIC DNA]</scope>
    <source>
        <strain evidence="2">NY0173</strain>
    </source>
</reference>
<proteinExistence type="predicted"/>
<protein>
    <submittedName>
        <fullName evidence="2">Uncharacterized protein</fullName>
    </submittedName>
</protein>
<dbReference type="Proteomes" id="UP000265618">
    <property type="component" value="Unassembled WGS sequence"/>
</dbReference>
<organism evidence="2 3">
    <name type="scientific">Kipferlia bialata</name>
    <dbReference type="NCBI Taxonomy" id="797122"/>
    <lineage>
        <taxon>Eukaryota</taxon>
        <taxon>Metamonada</taxon>
        <taxon>Carpediemonas-like organisms</taxon>
        <taxon>Kipferlia</taxon>
    </lineage>
</organism>
<feature type="compositionally biased region" description="Basic and acidic residues" evidence="1">
    <location>
        <begin position="18"/>
        <end position="39"/>
    </location>
</feature>
<name>A0A391NTS3_9EUKA</name>
<comment type="caution">
    <text evidence="2">The sequence shown here is derived from an EMBL/GenBank/DDBJ whole genome shotgun (WGS) entry which is preliminary data.</text>
</comment>
<feature type="non-terminal residue" evidence="2">
    <location>
        <position position="39"/>
    </location>
</feature>
<accession>A0A391NTS3</accession>
<feature type="region of interest" description="Disordered" evidence="1">
    <location>
        <begin position="1"/>
        <end position="39"/>
    </location>
</feature>
<evidence type="ECO:0000313" key="2">
    <source>
        <dbReference type="EMBL" id="GCA62049.1"/>
    </source>
</evidence>
<sequence length="39" mass="4421">MSAHQYQRLSVADISGGGERETEREGEREGERERDPSKS</sequence>
<dbReference type="EMBL" id="BDIP01000104">
    <property type="protein sequence ID" value="GCA62049.1"/>
    <property type="molecule type" value="Genomic_DNA"/>
</dbReference>
<keyword evidence="3" id="KW-1185">Reference proteome</keyword>
<dbReference type="AlphaFoldDB" id="A0A391NTS3"/>
<evidence type="ECO:0000313" key="3">
    <source>
        <dbReference type="Proteomes" id="UP000265618"/>
    </source>
</evidence>
<evidence type="ECO:0000256" key="1">
    <source>
        <dbReference type="SAM" id="MobiDB-lite"/>
    </source>
</evidence>
<gene>
    <name evidence="2" type="ORF">KIPB_000837</name>
</gene>